<protein>
    <submittedName>
        <fullName evidence="1">Uncharacterized protein</fullName>
    </submittedName>
</protein>
<dbReference type="Proteomes" id="UP000092460">
    <property type="component" value="Unassembled WGS sequence"/>
</dbReference>
<evidence type="ECO:0000313" key="1">
    <source>
        <dbReference type="EnsemblMetazoa" id="GPPI045220-PA"/>
    </source>
</evidence>
<dbReference type="VEuPathDB" id="VectorBase:GPPI045220"/>
<reference evidence="1" key="2">
    <citation type="submission" date="2020-05" db="UniProtKB">
        <authorList>
            <consortium name="EnsemblMetazoa"/>
        </authorList>
    </citation>
    <scope>IDENTIFICATION</scope>
    <source>
        <strain evidence="1">IAEA</strain>
    </source>
</reference>
<proteinExistence type="predicted"/>
<keyword evidence="2" id="KW-1185">Reference proteome</keyword>
<name>A0A1B0BZM5_9MUSC</name>
<dbReference type="EMBL" id="JXJN01023199">
    <property type="status" value="NOT_ANNOTATED_CDS"/>
    <property type="molecule type" value="Genomic_DNA"/>
</dbReference>
<dbReference type="EMBL" id="JXJN01023198">
    <property type="status" value="NOT_ANNOTATED_CDS"/>
    <property type="molecule type" value="Genomic_DNA"/>
</dbReference>
<dbReference type="EnsemblMetazoa" id="GPPI045220-RA">
    <property type="protein sequence ID" value="GPPI045220-PA"/>
    <property type="gene ID" value="GPPI045220"/>
</dbReference>
<evidence type="ECO:0000313" key="2">
    <source>
        <dbReference type="Proteomes" id="UP000092460"/>
    </source>
</evidence>
<reference evidence="2" key="1">
    <citation type="submission" date="2015-01" db="EMBL/GenBank/DDBJ databases">
        <authorList>
            <person name="Aksoy S."/>
            <person name="Warren W."/>
            <person name="Wilson R.K."/>
        </authorList>
    </citation>
    <scope>NUCLEOTIDE SEQUENCE [LARGE SCALE GENOMIC DNA]</scope>
    <source>
        <strain evidence="2">IAEA</strain>
    </source>
</reference>
<sequence>MSEQLSVGSKIAQIVCFLSLHANIFDQEIVINNSKIAVLQYYNLVRCCFCFCRQLGIQTQSCLNAASTPKMCFRINNAKSCRQRKTHNRSYAFQ</sequence>
<accession>A0A1B0BZM5</accession>
<organism evidence="1 2">
    <name type="scientific">Glossina palpalis gambiensis</name>
    <dbReference type="NCBI Taxonomy" id="67801"/>
    <lineage>
        <taxon>Eukaryota</taxon>
        <taxon>Metazoa</taxon>
        <taxon>Ecdysozoa</taxon>
        <taxon>Arthropoda</taxon>
        <taxon>Hexapoda</taxon>
        <taxon>Insecta</taxon>
        <taxon>Pterygota</taxon>
        <taxon>Neoptera</taxon>
        <taxon>Endopterygota</taxon>
        <taxon>Diptera</taxon>
        <taxon>Brachycera</taxon>
        <taxon>Muscomorpha</taxon>
        <taxon>Hippoboscoidea</taxon>
        <taxon>Glossinidae</taxon>
        <taxon>Glossina</taxon>
    </lineage>
</organism>
<dbReference type="AlphaFoldDB" id="A0A1B0BZM5"/>